<dbReference type="PANTHER" id="PTHR43214:SF43">
    <property type="entry name" value="TWO-COMPONENT RESPONSE REGULATOR"/>
    <property type="match status" value="1"/>
</dbReference>
<dbReference type="SMART" id="SM00448">
    <property type="entry name" value="REC"/>
    <property type="match status" value="1"/>
</dbReference>
<accession>A0A1U7HNW3</accession>
<dbReference type="SUPFAM" id="SSF52172">
    <property type="entry name" value="CheY-like"/>
    <property type="match status" value="1"/>
</dbReference>
<dbReference type="RefSeq" id="WP_073598659.1">
    <property type="nucleotide sequence ID" value="NZ_MRCB01000004.1"/>
</dbReference>
<evidence type="ECO:0000256" key="1">
    <source>
        <dbReference type="ARBA" id="ARBA00023125"/>
    </source>
</evidence>
<dbReference type="PANTHER" id="PTHR43214">
    <property type="entry name" value="TWO-COMPONENT RESPONSE REGULATOR"/>
    <property type="match status" value="1"/>
</dbReference>
<dbReference type="InterPro" id="IPR058245">
    <property type="entry name" value="NreC/VraR/RcsB-like_REC"/>
</dbReference>
<protein>
    <recommendedName>
        <fullName evidence="3">Response regulatory domain-containing protein</fullName>
    </recommendedName>
</protein>
<dbReference type="Pfam" id="PF00072">
    <property type="entry name" value="Response_reg"/>
    <property type="match status" value="1"/>
</dbReference>
<keyword evidence="1" id="KW-0238">DNA-binding</keyword>
<feature type="modified residue" description="4-aspartylphosphate" evidence="2">
    <location>
        <position position="54"/>
    </location>
</feature>
<gene>
    <name evidence="4" type="ORF">NIES593_05705</name>
</gene>
<comment type="caution">
    <text evidence="4">The sequence shown here is derived from an EMBL/GenBank/DDBJ whole genome shotgun (WGS) entry which is preliminary data.</text>
</comment>
<dbReference type="Proteomes" id="UP000186868">
    <property type="component" value="Unassembled WGS sequence"/>
</dbReference>
<name>A0A1U7HNW3_9CYAN</name>
<evidence type="ECO:0000256" key="2">
    <source>
        <dbReference type="PROSITE-ProRule" id="PRU00169"/>
    </source>
</evidence>
<evidence type="ECO:0000259" key="3">
    <source>
        <dbReference type="PROSITE" id="PS50110"/>
    </source>
</evidence>
<dbReference type="EMBL" id="MRCB01000004">
    <property type="protein sequence ID" value="OKH25251.1"/>
    <property type="molecule type" value="Genomic_DNA"/>
</dbReference>
<dbReference type="Gene3D" id="3.40.50.2300">
    <property type="match status" value="1"/>
</dbReference>
<proteinExistence type="predicted"/>
<dbReference type="GO" id="GO:0003677">
    <property type="term" value="F:DNA binding"/>
    <property type="evidence" value="ECO:0007669"/>
    <property type="project" value="UniProtKB-KW"/>
</dbReference>
<keyword evidence="2" id="KW-0597">Phosphoprotein</keyword>
<dbReference type="STRING" id="1921803.NIES593_05705"/>
<sequence>MIRILIVDDLLTIREILTEALAVEPEFQIVGTACDGVDAIEKVDCLRPDVVLMDVEMPKMDGLNATQIISQRWGQVKVLILTVHECEEYFDRAVQVGAKGYFLKTTPTEDLVRAIRYAAQGYFQLPFDLVNKYLSKLVEVQATFNELASLKQVIQTQLEQCKQFSYLSGEKCLQIEQELHKQQKMISVYFHQSQTEQDWHRIK</sequence>
<dbReference type="OrthoDB" id="9790669at2"/>
<dbReference type="InterPro" id="IPR011006">
    <property type="entry name" value="CheY-like_superfamily"/>
</dbReference>
<organism evidence="4 5">
    <name type="scientific">Hydrococcus rivularis NIES-593</name>
    <dbReference type="NCBI Taxonomy" id="1921803"/>
    <lineage>
        <taxon>Bacteria</taxon>
        <taxon>Bacillati</taxon>
        <taxon>Cyanobacteriota</taxon>
        <taxon>Cyanophyceae</taxon>
        <taxon>Pleurocapsales</taxon>
        <taxon>Hydrococcaceae</taxon>
        <taxon>Hydrococcus</taxon>
    </lineage>
</organism>
<dbReference type="GO" id="GO:0000160">
    <property type="term" value="P:phosphorelay signal transduction system"/>
    <property type="evidence" value="ECO:0007669"/>
    <property type="project" value="InterPro"/>
</dbReference>
<dbReference type="InterPro" id="IPR001789">
    <property type="entry name" value="Sig_transdc_resp-reg_receiver"/>
</dbReference>
<evidence type="ECO:0000313" key="5">
    <source>
        <dbReference type="Proteomes" id="UP000186868"/>
    </source>
</evidence>
<dbReference type="InterPro" id="IPR039420">
    <property type="entry name" value="WalR-like"/>
</dbReference>
<dbReference type="PROSITE" id="PS50110">
    <property type="entry name" value="RESPONSE_REGULATORY"/>
    <property type="match status" value="1"/>
</dbReference>
<evidence type="ECO:0000313" key="4">
    <source>
        <dbReference type="EMBL" id="OKH25251.1"/>
    </source>
</evidence>
<feature type="domain" description="Response regulatory" evidence="3">
    <location>
        <begin position="3"/>
        <end position="119"/>
    </location>
</feature>
<dbReference type="AlphaFoldDB" id="A0A1U7HNW3"/>
<reference evidence="4 5" key="1">
    <citation type="submission" date="2016-11" db="EMBL/GenBank/DDBJ databases">
        <title>Draft Genome Sequences of Nine Cyanobacterial Strains from Diverse Habitats.</title>
        <authorList>
            <person name="Zhu T."/>
            <person name="Hou S."/>
            <person name="Lu X."/>
            <person name="Hess W.R."/>
        </authorList>
    </citation>
    <scope>NUCLEOTIDE SEQUENCE [LARGE SCALE GENOMIC DNA]</scope>
    <source>
        <strain evidence="4 5">NIES-593</strain>
    </source>
</reference>
<dbReference type="CDD" id="cd17535">
    <property type="entry name" value="REC_NarL-like"/>
    <property type="match status" value="1"/>
</dbReference>
<keyword evidence="5" id="KW-1185">Reference proteome</keyword>